<protein>
    <recommendedName>
        <fullName evidence="1">Bacterial DNA polymerase III alpha subunit NTPase domain-containing protein</fullName>
    </recommendedName>
</protein>
<dbReference type="Gene3D" id="1.10.10.1600">
    <property type="entry name" value="Bacterial DNA polymerase III alpha subunit, thumb domain"/>
    <property type="match status" value="1"/>
</dbReference>
<comment type="caution">
    <text evidence="2">The sequence shown here is derived from an EMBL/GenBank/DDBJ whole genome shotgun (WGS) entry which is preliminary data.</text>
</comment>
<name>X1FQL0_9ZZZZ</name>
<evidence type="ECO:0000313" key="2">
    <source>
        <dbReference type="EMBL" id="GAH23028.1"/>
    </source>
</evidence>
<dbReference type="AlphaFoldDB" id="X1FQL0"/>
<dbReference type="InterPro" id="IPR011708">
    <property type="entry name" value="DNA_pol3_alpha_NTPase_dom"/>
</dbReference>
<dbReference type="GO" id="GO:0006260">
    <property type="term" value="P:DNA replication"/>
    <property type="evidence" value="ECO:0007669"/>
    <property type="project" value="InterPro"/>
</dbReference>
<organism evidence="2">
    <name type="scientific">marine sediment metagenome</name>
    <dbReference type="NCBI Taxonomy" id="412755"/>
    <lineage>
        <taxon>unclassified sequences</taxon>
        <taxon>metagenomes</taxon>
        <taxon>ecological metagenomes</taxon>
    </lineage>
</organism>
<dbReference type="GO" id="GO:0008408">
    <property type="term" value="F:3'-5' exonuclease activity"/>
    <property type="evidence" value="ECO:0007669"/>
    <property type="project" value="InterPro"/>
</dbReference>
<proteinExistence type="predicted"/>
<dbReference type="PANTHER" id="PTHR32294">
    <property type="entry name" value="DNA POLYMERASE III SUBUNIT ALPHA"/>
    <property type="match status" value="1"/>
</dbReference>
<sequence>YVREKYGKENVAQIITFGTMAARAAVRDVGRVLGIPYSRVDRIAKLIPFNTELKIAIEESSELKEILKEDGKIETLFEID</sequence>
<accession>X1FQL0</accession>
<dbReference type="Pfam" id="PF07733">
    <property type="entry name" value="DNA_pol3_alpha"/>
    <property type="match status" value="1"/>
</dbReference>
<dbReference type="PANTHER" id="PTHR32294:SF0">
    <property type="entry name" value="DNA POLYMERASE III SUBUNIT ALPHA"/>
    <property type="match status" value="1"/>
</dbReference>
<gene>
    <name evidence="2" type="ORF">S03H2_09320</name>
</gene>
<feature type="domain" description="Bacterial DNA polymerase III alpha subunit NTPase" evidence="1">
    <location>
        <begin position="1"/>
        <end position="79"/>
    </location>
</feature>
<evidence type="ECO:0000259" key="1">
    <source>
        <dbReference type="Pfam" id="PF07733"/>
    </source>
</evidence>
<reference evidence="2" key="1">
    <citation type="journal article" date="2014" name="Front. Microbiol.">
        <title>High frequency of phylogenetically diverse reductive dehalogenase-homologous genes in deep subseafloor sedimentary metagenomes.</title>
        <authorList>
            <person name="Kawai M."/>
            <person name="Futagami T."/>
            <person name="Toyoda A."/>
            <person name="Takaki Y."/>
            <person name="Nishi S."/>
            <person name="Hori S."/>
            <person name="Arai W."/>
            <person name="Tsubouchi T."/>
            <person name="Morono Y."/>
            <person name="Uchiyama I."/>
            <person name="Ito T."/>
            <person name="Fujiyama A."/>
            <person name="Inagaki F."/>
            <person name="Takami H."/>
        </authorList>
    </citation>
    <scope>NUCLEOTIDE SEQUENCE</scope>
    <source>
        <strain evidence="2">Expedition CK06-06</strain>
    </source>
</reference>
<dbReference type="InterPro" id="IPR004805">
    <property type="entry name" value="DnaE2/DnaE/PolC"/>
</dbReference>
<dbReference type="EMBL" id="BARU01004707">
    <property type="protein sequence ID" value="GAH23028.1"/>
    <property type="molecule type" value="Genomic_DNA"/>
</dbReference>
<feature type="non-terminal residue" evidence="2">
    <location>
        <position position="1"/>
    </location>
</feature>
<dbReference type="InterPro" id="IPR041931">
    <property type="entry name" value="DNA_pol3_alpha_thumb_dom"/>
</dbReference>